<evidence type="ECO:0000313" key="2">
    <source>
        <dbReference type="Proteomes" id="UP000789595"/>
    </source>
</evidence>
<proteinExistence type="predicted"/>
<dbReference type="AlphaFoldDB" id="A0A8J2SKT8"/>
<reference evidence="1" key="1">
    <citation type="submission" date="2021-11" db="EMBL/GenBank/DDBJ databases">
        <authorList>
            <consortium name="Genoscope - CEA"/>
            <person name="William W."/>
        </authorList>
    </citation>
    <scope>NUCLEOTIDE SEQUENCE</scope>
</reference>
<accession>A0A8J2SKT8</accession>
<organism evidence="1 2">
    <name type="scientific">Pelagomonas calceolata</name>
    <dbReference type="NCBI Taxonomy" id="35677"/>
    <lineage>
        <taxon>Eukaryota</taxon>
        <taxon>Sar</taxon>
        <taxon>Stramenopiles</taxon>
        <taxon>Ochrophyta</taxon>
        <taxon>Pelagophyceae</taxon>
        <taxon>Pelagomonadales</taxon>
        <taxon>Pelagomonadaceae</taxon>
        <taxon>Pelagomonas</taxon>
    </lineage>
</organism>
<protein>
    <submittedName>
        <fullName evidence="1">Uncharacterized protein</fullName>
    </submittedName>
</protein>
<dbReference type="Proteomes" id="UP000789595">
    <property type="component" value="Unassembled WGS sequence"/>
</dbReference>
<dbReference type="PROSITE" id="PS50096">
    <property type="entry name" value="IQ"/>
    <property type="match status" value="1"/>
</dbReference>
<evidence type="ECO:0000313" key="1">
    <source>
        <dbReference type="EMBL" id="CAH0368867.1"/>
    </source>
</evidence>
<keyword evidence="2" id="KW-1185">Reference proteome</keyword>
<comment type="caution">
    <text evidence="1">The sequence shown here is derived from an EMBL/GenBank/DDBJ whole genome shotgun (WGS) entry which is preliminary data.</text>
</comment>
<dbReference type="EMBL" id="CAKKNE010000002">
    <property type="protein sequence ID" value="CAH0368867.1"/>
    <property type="molecule type" value="Genomic_DNA"/>
</dbReference>
<dbReference type="OrthoDB" id="190375at2759"/>
<gene>
    <name evidence="1" type="ORF">PECAL_2P19630</name>
</gene>
<name>A0A8J2SKT8_9STRA</name>
<sequence length="351" mass="38201">MAEAFDKLACHVVAGFTGTTCVSATNAPLARARSGPLHDRAHQGTELDRVQRLWRGQRVRSWIAALTSATIAVQRVHRGVVARKLAAARRAARARREARAIYHYHATLAQRTFRGFYSRRYRHDFRARRRYVEAVVATGEALRERLDQRRAARELDDQAADDARRAGALAAAARHLHHLVSTASAPGVYAAPVFDPRSAPTARGATMETHLRAGVRGALALSRRRYAEPPPSSAASLRAAAPFDAPRDAERLAARVARAGFVGAADFSCGRVRPAPYRRGANDGAPFVEHWRNPYLKRGVPRGADDLTVGLSTLGKAPPGPPFCPRAGNTSAVHTNGLFATIERAKSLRVK</sequence>